<dbReference type="HOGENOM" id="CLU_065853_0_1_4"/>
<evidence type="ECO:0000313" key="1">
    <source>
        <dbReference type="EMBL" id="BAO31258.1"/>
    </source>
</evidence>
<dbReference type="OrthoDB" id="9794948at2"/>
<dbReference type="Proteomes" id="UP000031637">
    <property type="component" value="Chromosome"/>
</dbReference>
<dbReference type="AlphaFoldDB" id="W0SN63"/>
<dbReference type="InterPro" id="IPR012349">
    <property type="entry name" value="Split_barrel_FMN-bd"/>
</dbReference>
<name>W0SN63_9PROT</name>
<proteinExistence type="predicted"/>
<dbReference type="RefSeq" id="WP_041101054.1">
    <property type="nucleotide sequence ID" value="NZ_AP012547.1"/>
</dbReference>
<keyword evidence="2" id="KW-1185">Reference proteome</keyword>
<sequence>MYLPAHFEESRVEVLHALMVEHPFATLLTQGAGGLEANHLPLHLEAEAGPFGVLQGHVARANPLWKQAADSEVLVVFHGPQAYVTPSWYETKREHGKAVPTWNYVVVHAHGRLRAIDDADWLLGNLEALVAHHEAGFAEPWQIGDAPPEYIEKMLAAIVGIEIEITELKGKWKTSQNQPPANRAGVVAGLRELGTDEAAAMAGLVAGTLNP</sequence>
<dbReference type="PIRSF" id="PIRSF010372">
    <property type="entry name" value="PaiB"/>
    <property type="match status" value="1"/>
</dbReference>
<protein>
    <submittedName>
        <fullName evidence="1">Transcriptional regulator</fullName>
    </submittedName>
</protein>
<gene>
    <name evidence="1" type="ORF">SUTH_03488</name>
</gene>
<dbReference type="InterPro" id="IPR007396">
    <property type="entry name" value="TR_PAI2-type"/>
</dbReference>
<dbReference type="SUPFAM" id="SSF50475">
    <property type="entry name" value="FMN-binding split barrel"/>
    <property type="match status" value="1"/>
</dbReference>
<dbReference type="Gene3D" id="2.30.110.10">
    <property type="entry name" value="Electron Transport, Fmn-binding Protein, Chain A"/>
    <property type="match status" value="1"/>
</dbReference>
<dbReference type="STRING" id="1223802.SUTH_03488"/>
<organism evidence="1 2">
    <name type="scientific">Sulfuritalea hydrogenivorans sk43H</name>
    <dbReference type="NCBI Taxonomy" id="1223802"/>
    <lineage>
        <taxon>Bacteria</taxon>
        <taxon>Pseudomonadati</taxon>
        <taxon>Pseudomonadota</taxon>
        <taxon>Betaproteobacteria</taxon>
        <taxon>Nitrosomonadales</taxon>
        <taxon>Sterolibacteriaceae</taxon>
        <taxon>Sulfuritalea</taxon>
    </lineage>
</organism>
<dbReference type="EMBL" id="AP012547">
    <property type="protein sequence ID" value="BAO31258.1"/>
    <property type="molecule type" value="Genomic_DNA"/>
</dbReference>
<accession>W0SN63</accession>
<dbReference type="PANTHER" id="PTHR35802">
    <property type="entry name" value="PROTEASE SYNTHASE AND SPORULATION PROTEIN PAI 2"/>
    <property type="match status" value="1"/>
</dbReference>
<reference evidence="1 2" key="1">
    <citation type="journal article" date="2014" name="Syst. Appl. Microbiol.">
        <title>Complete genomes of freshwater sulfur oxidizers Sulfuricella denitrificans skB26 and Sulfuritalea hydrogenivorans sk43H: genetic insights into the sulfur oxidation pathway of betaproteobacteria.</title>
        <authorList>
            <person name="Watanabe T."/>
            <person name="Kojima H."/>
            <person name="Fukui M."/>
        </authorList>
    </citation>
    <scope>NUCLEOTIDE SEQUENCE [LARGE SCALE GENOMIC DNA]</scope>
    <source>
        <strain evidence="1">DSM22779</strain>
    </source>
</reference>
<dbReference type="PANTHER" id="PTHR35802:SF1">
    <property type="entry name" value="PROTEASE SYNTHASE AND SPORULATION PROTEIN PAI 2"/>
    <property type="match status" value="1"/>
</dbReference>
<evidence type="ECO:0000313" key="2">
    <source>
        <dbReference type="Proteomes" id="UP000031637"/>
    </source>
</evidence>
<dbReference type="Pfam" id="PF04299">
    <property type="entry name" value="FMN_bind_2"/>
    <property type="match status" value="1"/>
</dbReference>
<dbReference type="KEGG" id="shd:SUTH_03488"/>